<keyword evidence="5 8" id="KW-0812">Transmembrane</keyword>
<comment type="similarity">
    <text evidence="2">Belongs to the AzlC family.</text>
</comment>
<reference evidence="9" key="1">
    <citation type="submission" date="2020-08" db="EMBL/GenBank/DDBJ databases">
        <title>Genome public.</title>
        <authorList>
            <person name="Liu C."/>
            <person name="Sun Q."/>
        </authorList>
    </citation>
    <scope>NUCLEOTIDE SEQUENCE</scope>
    <source>
        <strain evidence="9">BX8</strain>
    </source>
</reference>
<dbReference type="PANTHER" id="PTHR34979:SF1">
    <property type="entry name" value="INNER MEMBRANE PROTEIN YGAZ"/>
    <property type="match status" value="1"/>
</dbReference>
<name>A0A923KY95_9FIRM</name>
<dbReference type="Proteomes" id="UP000659630">
    <property type="component" value="Unassembled WGS sequence"/>
</dbReference>
<evidence type="ECO:0000256" key="6">
    <source>
        <dbReference type="ARBA" id="ARBA00022989"/>
    </source>
</evidence>
<evidence type="ECO:0000256" key="3">
    <source>
        <dbReference type="ARBA" id="ARBA00022448"/>
    </source>
</evidence>
<dbReference type="AlphaFoldDB" id="A0A923KY95"/>
<keyword evidence="3" id="KW-0813">Transport</keyword>
<dbReference type="GO" id="GO:1903785">
    <property type="term" value="P:L-valine transmembrane transport"/>
    <property type="evidence" value="ECO:0007669"/>
    <property type="project" value="TreeGrafter"/>
</dbReference>
<gene>
    <name evidence="9" type="ORF">H8S23_09335</name>
</gene>
<feature type="transmembrane region" description="Helical" evidence="8">
    <location>
        <begin position="160"/>
        <end position="177"/>
    </location>
</feature>
<comment type="caution">
    <text evidence="9">The sequence shown here is derived from an EMBL/GenBank/DDBJ whole genome shotgun (WGS) entry which is preliminary data.</text>
</comment>
<feature type="transmembrane region" description="Helical" evidence="8">
    <location>
        <begin position="127"/>
        <end position="154"/>
    </location>
</feature>
<feature type="transmembrane region" description="Helical" evidence="8">
    <location>
        <begin position="38"/>
        <end position="63"/>
    </location>
</feature>
<dbReference type="GO" id="GO:0005886">
    <property type="term" value="C:plasma membrane"/>
    <property type="evidence" value="ECO:0007669"/>
    <property type="project" value="UniProtKB-SubCell"/>
</dbReference>
<accession>A0A923KY95</accession>
<evidence type="ECO:0000313" key="10">
    <source>
        <dbReference type="Proteomes" id="UP000659630"/>
    </source>
</evidence>
<keyword evidence="4" id="KW-1003">Cell membrane</keyword>
<dbReference type="EMBL" id="JACONZ010000003">
    <property type="protein sequence ID" value="MBC5581709.1"/>
    <property type="molecule type" value="Genomic_DNA"/>
</dbReference>
<evidence type="ECO:0000256" key="4">
    <source>
        <dbReference type="ARBA" id="ARBA00022475"/>
    </source>
</evidence>
<evidence type="ECO:0000313" key="9">
    <source>
        <dbReference type="EMBL" id="MBC5581709.1"/>
    </source>
</evidence>
<keyword evidence="7 8" id="KW-0472">Membrane</keyword>
<evidence type="ECO:0000256" key="7">
    <source>
        <dbReference type="ARBA" id="ARBA00023136"/>
    </source>
</evidence>
<feature type="transmembrane region" description="Helical" evidence="8">
    <location>
        <begin position="12"/>
        <end position="32"/>
    </location>
</feature>
<dbReference type="Pfam" id="PF03591">
    <property type="entry name" value="AzlC"/>
    <property type="match status" value="1"/>
</dbReference>
<proteinExistence type="inferred from homology"/>
<feature type="transmembrane region" description="Helical" evidence="8">
    <location>
        <begin position="206"/>
        <end position="224"/>
    </location>
</feature>
<comment type="subcellular location">
    <subcellularLocation>
        <location evidence="1">Cell membrane</location>
        <topology evidence="1">Multi-pass membrane protein</topology>
    </subcellularLocation>
</comment>
<evidence type="ECO:0000256" key="5">
    <source>
        <dbReference type="ARBA" id="ARBA00022692"/>
    </source>
</evidence>
<dbReference type="PANTHER" id="PTHR34979">
    <property type="entry name" value="INNER MEMBRANE PROTEIN YGAZ"/>
    <property type="match status" value="1"/>
</dbReference>
<keyword evidence="10" id="KW-1185">Reference proteome</keyword>
<organism evidence="9 10">
    <name type="scientific">Anaerofilum hominis</name>
    <dbReference type="NCBI Taxonomy" id="2763016"/>
    <lineage>
        <taxon>Bacteria</taxon>
        <taxon>Bacillati</taxon>
        <taxon>Bacillota</taxon>
        <taxon>Clostridia</taxon>
        <taxon>Eubacteriales</taxon>
        <taxon>Oscillospiraceae</taxon>
        <taxon>Anaerofilum</taxon>
    </lineage>
</organism>
<dbReference type="InterPro" id="IPR011606">
    <property type="entry name" value="Brnchd-chn_aa_trnsp_permease"/>
</dbReference>
<dbReference type="RefSeq" id="WP_186888074.1">
    <property type="nucleotide sequence ID" value="NZ_JACONZ010000003.1"/>
</dbReference>
<evidence type="ECO:0000256" key="2">
    <source>
        <dbReference type="ARBA" id="ARBA00010735"/>
    </source>
</evidence>
<protein>
    <submittedName>
        <fullName evidence="9">AzlC family ABC transporter permease</fullName>
    </submittedName>
</protein>
<keyword evidence="6 8" id="KW-1133">Transmembrane helix</keyword>
<evidence type="ECO:0000256" key="8">
    <source>
        <dbReference type="SAM" id="Phobius"/>
    </source>
</evidence>
<evidence type="ECO:0000256" key="1">
    <source>
        <dbReference type="ARBA" id="ARBA00004651"/>
    </source>
</evidence>
<sequence length="232" mass="25244">MKTRALKAALPHCLPVCAGFLFIGMSYGVYMSSLGFSFVWPMVMSVAIFAGSMEFLTANLLVLNFDPLNALLLALTVNARHLFYGISMLDKYRAAGKKKWYLIYGMCDESFAINASAEPPQGVDRGWFMFFVTLINQCAWVGGATLGGLVGGLIPFDTTGIDFVLTALFVVIFLGQWQGTKQHLPALAGVLCSVLALLLFGADRFILPAMILILLALTALRGKLEKKEESAL</sequence>